<reference evidence="1 2" key="1">
    <citation type="journal article" date="2011" name="J. Bacteriol.">
        <title>Genome sequence of the ethanol-producing Zymomonas mobilis subsp. pomaceae lectotype strain ATCC 29192.</title>
        <authorList>
            <person name="Kouvelis V.N."/>
            <person name="Davenport K.W."/>
            <person name="Brettin T.S."/>
            <person name="Bruce D."/>
            <person name="Detter C."/>
            <person name="Han C.S."/>
            <person name="Nolan M."/>
            <person name="Tapia R."/>
            <person name="Damoulaki A."/>
            <person name="Kyrpides N.C."/>
            <person name="Typas M.A."/>
            <person name="Pappas K.M."/>
        </authorList>
    </citation>
    <scope>NUCLEOTIDE SEQUENCE [LARGE SCALE GENOMIC DNA]</scope>
    <source>
        <strain evidence="2">ATCC 29192 / DSM 22645 / JCM 10191 / CCUG 17912 / NBRC 13757 / NCIMB 11200 / NRRL B-4491 / Barker I</strain>
    </source>
</reference>
<dbReference type="Proteomes" id="UP000000491">
    <property type="component" value="Chromosome"/>
</dbReference>
<accession>F8EV20</accession>
<evidence type="ECO:0000313" key="1">
    <source>
        <dbReference type="EMBL" id="AEI37308.1"/>
    </source>
</evidence>
<name>F8EV20_ZYMMT</name>
<dbReference type="KEGG" id="zmp:Zymop_0405"/>
<proteinExistence type="predicted"/>
<dbReference type="EMBL" id="CP002865">
    <property type="protein sequence ID" value="AEI37308.1"/>
    <property type="molecule type" value="Genomic_DNA"/>
</dbReference>
<dbReference type="STRING" id="579138.Zymop_0405"/>
<dbReference type="HOGENOM" id="CLU_3376898_0_0_5"/>
<dbReference type="PATRIC" id="fig|579138.3.peg.424"/>
<gene>
    <name evidence="1" type="ordered locus">Zymop_0405</name>
</gene>
<evidence type="ECO:0000313" key="2">
    <source>
        <dbReference type="Proteomes" id="UP000000491"/>
    </source>
</evidence>
<sequence length="34" mass="3718">MSIHVHFAMEKNIMVIAAQGDRVLDVALKVGLPI</sequence>
<dbReference type="AlphaFoldDB" id="F8EV20"/>
<organism evidence="1 2">
    <name type="scientific">Zymomonas mobilis subsp. pomaceae (strain ATCC 29192 / DSM 22645 / JCM 10191 / CCUG 17912 / NBRC 13757 / NCIMB 11200 / NRRL B-4491 / Barker I)</name>
    <dbReference type="NCBI Taxonomy" id="579138"/>
    <lineage>
        <taxon>Bacteria</taxon>
        <taxon>Pseudomonadati</taxon>
        <taxon>Pseudomonadota</taxon>
        <taxon>Alphaproteobacteria</taxon>
        <taxon>Sphingomonadales</taxon>
        <taxon>Zymomonadaceae</taxon>
        <taxon>Zymomonas</taxon>
    </lineage>
</organism>
<protein>
    <submittedName>
        <fullName evidence="1">Uncharacterized protein</fullName>
    </submittedName>
</protein>